<dbReference type="GeneID" id="64595781"/>
<dbReference type="OrthoDB" id="412788at2759"/>
<comment type="caution">
    <text evidence="3">The sequence shown here is derived from an EMBL/GenBank/DDBJ whole genome shotgun (WGS) entry which is preliminary data.</text>
</comment>
<accession>A0A9P7DS38</accession>
<dbReference type="SUPFAM" id="SSF52833">
    <property type="entry name" value="Thioredoxin-like"/>
    <property type="match status" value="1"/>
</dbReference>
<name>A0A9P7DS38_9AGAM</name>
<dbReference type="InterPro" id="IPR004045">
    <property type="entry name" value="Glutathione_S-Trfase_N"/>
</dbReference>
<dbReference type="Gene3D" id="3.40.30.10">
    <property type="entry name" value="Glutaredoxin"/>
    <property type="match status" value="1"/>
</dbReference>
<dbReference type="RefSeq" id="XP_041165114.1">
    <property type="nucleotide sequence ID" value="XM_041302017.1"/>
</dbReference>
<sequence length="337" mass="36933">MMTMSSAIPKAVLYYNPQSVWSSAVLLALNEKGYGEDEVDLRVVDINKGEEFSPTFLRLSPKAMVPTLVAPLRGSLASDVASRFKAISDTKALIEFLDKSRSASSHTHTTSSAPAPSLSPATVAFATASSKIIDSIQADEVSPDHLQYLNARDQASLQELGKSLVPILESRRAAIVEYLTECEHETIRMSEKTKAFWREKQAEVDTALSVFSGNDIDGYLSRSRNTWEITIPGVLTRVNEEFIGPYALGDQVSIADIHLSAWLSHLVRLAGGSPSDNGDVAIKRVEKHIGNGFVFPEDFLPSAFSPFTEEKAVARSKLAAFWDAMKSRSSWKKVYAS</sequence>
<organism evidence="3 4">
    <name type="scientific">Suillus plorans</name>
    <dbReference type="NCBI Taxonomy" id="116603"/>
    <lineage>
        <taxon>Eukaryota</taxon>
        <taxon>Fungi</taxon>
        <taxon>Dikarya</taxon>
        <taxon>Basidiomycota</taxon>
        <taxon>Agaricomycotina</taxon>
        <taxon>Agaricomycetes</taxon>
        <taxon>Agaricomycetidae</taxon>
        <taxon>Boletales</taxon>
        <taxon>Suillineae</taxon>
        <taxon>Suillaceae</taxon>
        <taxon>Suillus</taxon>
    </lineage>
</organism>
<dbReference type="EMBL" id="JABBWE010000007">
    <property type="protein sequence ID" value="KAG1801648.1"/>
    <property type="molecule type" value="Genomic_DNA"/>
</dbReference>
<dbReference type="Pfam" id="PF13409">
    <property type="entry name" value="GST_N_2"/>
    <property type="match status" value="1"/>
</dbReference>
<feature type="domain" description="GST N-terminal" evidence="1">
    <location>
        <begin position="9"/>
        <end position="105"/>
    </location>
</feature>
<dbReference type="CDD" id="cd00570">
    <property type="entry name" value="GST_N_family"/>
    <property type="match status" value="1"/>
</dbReference>
<dbReference type="InterPro" id="IPR036249">
    <property type="entry name" value="Thioredoxin-like_sf"/>
</dbReference>
<evidence type="ECO:0000313" key="4">
    <source>
        <dbReference type="Proteomes" id="UP000719766"/>
    </source>
</evidence>
<evidence type="ECO:0000313" key="3">
    <source>
        <dbReference type="EMBL" id="KAG1801648.1"/>
    </source>
</evidence>
<evidence type="ECO:0000259" key="1">
    <source>
        <dbReference type="PROSITE" id="PS50404"/>
    </source>
</evidence>
<dbReference type="PROSITE" id="PS50404">
    <property type="entry name" value="GST_NTER"/>
    <property type="match status" value="1"/>
</dbReference>
<reference evidence="3" key="1">
    <citation type="journal article" date="2020" name="New Phytol.">
        <title>Comparative genomics reveals dynamic genome evolution in host specialist ectomycorrhizal fungi.</title>
        <authorList>
            <person name="Lofgren L.A."/>
            <person name="Nguyen N.H."/>
            <person name="Vilgalys R."/>
            <person name="Ruytinx J."/>
            <person name="Liao H.L."/>
            <person name="Branco S."/>
            <person name="Kuo A."/>
            <person name="LaButti K."/>
            <person name="Lipzen A."/>
            <person name="Andreopoulos W."/>
            <person name="Pangilinan J."/>
            <person name="Riley R."/>
            <person name="Hundley H."/>
            <person name="Na H."/>
            <person name="Barry K."/>
            <person name="Grigoriev I.V."/>
            <person name="Stajich J.E."/>
            <person name="Kennedy P.G."/>
        </authorList>
    </citation>
    <scope>NUCLEOTIDE SEQUENCE</scope>
    <source>
        <strain evidence="3">S12</strain>
    </source>
</reference>
<dbReference type="PROSITE" id="PS50405">
    <property type="entry name" value="GST_CTER"/>
    <property type="match status" value="1"/>
</dbReference>
<protein>
    <recommendedName>
        <fullName evidence="5">GST N-terminal domain-containing protein</fullName>
    </recommendedName>
</protein>
<evidence type="ECO:0008006" key="5">
    <source>
        <dbReference type="Google" id="ProtNLM"/>
    </source>
</evidence>
<gene>
    <name evidence="3" type="ORF">HD556DRAFT_1338905</name>
</gene>
<keyword evidence="4" id="KW-1185">Reference proteome</keyword>
<dbReference type="AlphaFoldDB" id="A0A9P7DS38"/>
<feature type="domain" description="GST C-terminal" evidence="2">
    <location>
        <begin position="169"/>
        <end position="337"/>
    </location>
</feature>
<proteinExistence type="predicted"/>
<dbReference type="InterPro" id="IPR010987">
    <property type="entry name" value="Glutathione-S-Trfase_C-like"/>
</dbReference>
<evidence type="ECO:0000259" key="2">
    <source>
        <dbReference type="PROSITE" id="PS50405"/>
    </source>
</evidence>
<dbReference type="Proteomes" id="UP000719766">
    <property type="component" value="Unassembled WGS sequence"/>
</dbReference>